<reference evidence="4" key="1">
    <citation type="submission" date="2020-09" db="EMBL/GenBank/DDBJ databases">
        <title>Genome-Enabled Discovery of Anthraquinone Biosynthesis in Senna tora.</title>
        <authorList>
            <person name="Kang S.-H."/>
            <person name="Pandey R.P."/>
            <person name="Lee C.-M."/>
            <person name="Sim J.-S."/>
            <person name="Jeong J.-T."/>
            <person name="Choi B.-S."/>
            <person name="Jung M."/>
            <person name="Ginzburg D."/>
            <person name="Zhao K."/>
            <person name="Won S.Y."/>
            <person name="Oh T.-J."/>
            <person name="Yu Y."/>
            <person name="Kim N.-H."/>
            <person name="Lee O.R."/>
            <person name="Lee T.-H."/>
            <person name="Bashyal P."/>
            <person name="Kim T.-S."/>
            <person name="Lee W.-H."/>
            <person name="Kawkins C."/>
            <person name="Kim C.-K."/>
            <person name="Kim J.S."/>
            <person name="Ahn B.O."/>
            <person name="Rhee S.Y."/>
            <person name="Sohng J.K."/>
        </authorList>
    </citation>
    <scope>NUCLEOTIDE SEQUENCE</scope>
    <source>
        <tissue evidence="4">Leaf</tissue>
    </source>
</reference>
<dbReference type="PROSITE" id="PS50891">
    <property type="entry name" value="LOB"/>
    <property type="match status" value="1"/>
</dbReference>
<evidence type="ECO:0000259" key="3">
    <source>
        <dbReference type="PROSITE" id="PS50891"/>
    </source>
</evidence>
<feature type="coiled-coil region" evidence="2">
    <location>
        <begin position="33"/>
        <end position="67"/>
    </location>
</feature>
<evidence type="ECO:0000256" key="2">
    <source>
        <dbReference type="SAM" id="Coils"/>
    </source>
</evidence>
<name>A0A835CIZ9_9FABA</name>
<keyword evidence="5" id="KW-1185">Reference proteome</keyword>
<evidence type="ECO:0000256" key="1">
    <source>
        <dbReference type="ARBA" id="ARBA00005474"/>
    </source>
</evidence>
<evidence type="ECO:0000313" key="5">
    <source>
        <dbReference type="Proteomes" id="UP000634136"/>
    </source>
</evidence>
<dbReference type="PANTHER" id="PTHR31301:SF77">
    <property type="entry name" value="LOB DOMAIN-CONTAINING PROTEIN 1-LIKE"/>
    <property type="match status" value="1"/>
</dbReference>
<proteinExistence type="inferred from homology"/>
<sequence length="137" mass="15513">MVEETNREDAVKAIVYEAMARVRDPVYGSAGAIVQLQKMVRELKVELETMKARVSQFKEQRGQLLKNFHTNSSTSLHHHLLLHPLGEPLFDEFYNTLLIDPLEFPVPGNCVSADVEEEIEHTKIVAVEDLSIESSKP</sequence>
<dbReference type="AlphaFoldDB" id="A0A835CIZ9"/>
<dbReference type="InterPro" id="IPR004883">
    <property type="entry name" value="LOB"/>
</dbReference>
<comment type="similarity">
    <text evidence="1">Belongs to the LOB domain-containing protein family.</text>
</comment>
<keyword evidence="2" id="KW-0175">Coiled coil</keyword>
<gene>
    <name evidence="4" type="ORF">G2W53_000954</name>
</gene>
<feature type="domain" description="LOB" evidence="3">
    <location>
        <begin position="1"/>
        <end position="54"/>
    </location>
</feature>
<dbReference type="OrthoDB" id="1137559at2759"/>
<dbReference type="PANTHER" id="PTHR31301">
    <property type="entry name" value="LOB DOMAIN-CONTAINING PROTEIN 4-RELATED"/>
    <property type="match status" value="1"/>
</dbReference>
<accession>A0A835CIZ9</accession>
<organism evidence="4 5">
    <name type="scientific">Senna tora</name>
    <dbReference type="NCBI Taxonomy" id="362788"/>
    <lineage>
        <taxon>Eukaryota</taxon>
        <taxon>Viridiplantae</taxon>
        <taxon>Streptophyta</taxon>
        <taxon>Embryophyta</taxon>
        <taxon>Tracheophyta</taxon>
        <taxon>Spermatophyta</taxon>
        <taxon>Magnoliopsida</taxon>
        <taxon>eudicotyledons</taxon>
        <taxon>Gunneridae</taxon>
        <taxon>Pentapetalae</taxon>
        <taxon>rosids</taxon>
        <taxon>fabids</taxon>
        <taxon>Fabales</taxon>
        <taxon>Fabaceae</taxon>
        <taxon>Caesalpinioideae</taxon>
        <taxon>Cassia clade</taxon>
        <taxon>Senna</taxon>
    </lineage>
</organism>
<dbReference type="Pfam" id="PF03195">
    <property type="entry name" value="LOB"/>
    <property type="match status" value="1"/>
</dbReference>
<comment type="caution">
    <text evidence="4">The sequence shown here is derived from an EMBL/GenBank/DDBJ whole genome shotgun (WGS) entry which is preliminary data.</text>
</comment>
<protein>
    <submittedName>
        <fullName evidence="4">LOB domain-containing protein 1-like</fullName>
    </submittedName>
</protein>
<dbReference type="EMBL" id="JAAIUW010000001">
    <property type="protein sequence ID" value="KAF7844049.1"/>
    <property type="molecule type" value="Genomic_DNA"/>
</dbReference>
<dbReference type="Proteomes" id="UP000634136">
    <property type="component" value="Unassembled WGS sequence"/>
</dbReference>
<evidence type="ECO:0000313" key="4">
    <source>
        <dbReference type="EMBL" id="KAF7844049.1"/>
    </source>
</evidence>